<protein>
    <recommendedName>
        <fullName evidence="5">Carrier domain-containing protein</fullName>
    </recommendedName>
</protein>
<dbReference type="InterPro" id="IPR025110">
    <property type="entry name" value="AMP-bd_C"/>
</dbReference>
<dbReference type="Pfam" id="PF00975">
    <property type="entry name" value="Thioesterase"/>
    <property type="match status" value="1"/>
</dbReference>
<feature type="region of interest" description="Disordered" evidence="4">
    <location>
        <begin position="6398"/>
        <end position="6423"/>
    </location>
</feature>
<dbReference type="Gene3D" id="3.30.559.30">
    <property type="entry name" value="Nonribosomal peptide synthetase, condensation domain"/>
    <property type="match status" value="6"/>
</dbReference>
<dbReference type="NCBIfam" id="NF003417">
    <property type="entry name" value="PRK04813.1"/>
    <property type="match status" value="6"/>
</dbReference>
<keyword evidence="3" id="KW-0597">Phosphoprotein</keyword>
<evidence type="ECO:0000256" key="2">
    <source>
        <dbReference type="ARBA" id="ARBA00022450"/>
    </source>
</evidence>
<dbReference type="CDD" id="cd12117">
    <property type="entry name" value="A_NRPS_Srf_like"/>
    <property type="match status" value="2"/>
</dbReference>
<dbReference type="SMART" id="SM00823">
    <property type="entry name" value="PKS_PP"/>
    <property type="match status" value="6"/>
</dbReference>
<feature type="region of interest" description="Disordered" evidence="4">
    <location>
        <begin position="5652"/>
        <end position="5673"/>
    </location>
</feature>
<name>A0ABN2UZ51_9ACTN</name>
<dbReference type="CDD" id="cd19531">
    <property type="entry name" value="LCL_NRPS-like"/>
    <property type="match status" value="2"/>
</dbReference>
<dbReference type="Gene3D" id="3.40.50.12780">
    <property type="entry name" value="N-terminal domain of ligase-like"/>
    <property type="match status" value="3"/>
</dbReference>
<organism evidence="6 7">
    <name type="scientific">Streptomyces cheonanensis</name>
    <dbReference type="NCBI Taxonomy" id="312720"/>
    <lineage>
        <taxon>Bacteria</taxon>
        <taxon>Bacillati</taxon>
        <taxon>Actinomycetota</taxon>
        <taxon>Actinomycetes</taxon>
        <taxon>Kitasatosporales</taxon>
        <taxon>Streptomycetaceae</taxon>
        <taxon>Streptomyces</taxon>
    </lineage>
</organism>
<evidence type="ECO:0000256" key="3">
    <source>
        <dbReference type="ARBA" id="ARBA00022553"/>
    </source>
</evidence>
<feature type="region of interest" description="Disordered" evidence="4">
    <location>
        <begin position="1"/>
        <end position="27"/>
    </location>
</feature>
<feature type="domain" description="Carrier" evidence="5">
    <location>
        <begin position="5351"/>
        <end position="5426"/>
    </location>
</feature>
<dbReference type="SUPFAM" id="SSF47336">
    <property type="entry name" value="ACP-like"/>
    <property type="match status" value="6"/>
</dbReference>
<dbReference type="PROSITE" id="PS50075">
    <property type="entry name" value="CARRIER"/>
    <property type="match status" value="6"/>
</dbReference>
<dbReference type="SUPFAM" id="SSF52777">
    <property type="entry name" value="CoA-dependent acyltransferases"/>
    <property type="match status" value="12"/>
</dbReference>
<feature type="domain" description="Carrier" evidence="5">
    <location>
        <begin position="6419"/>
        <end position="6494"/>
    </location>
</feature>
<dbReference type="PROSITE" id="PS00012">
    <property type="entry name" value="PHOSPHOPANTETHEINE"/>
    <property type="match status" value="6"/>
</dbReference>
<dbReference type="PANTHER" id="PTHR45527:SF1">
    <property type="entry name" value="FATTY ACID SYNTHASE"/>
    <property type="match status" value="1"/>
</dbReference>
<evidence type="ECO:0000256" key="1">
    <source>
        <dbReference type="ARBA" id="ARBA00001957"/>
    </source>
</evidence>
<dbReference type="NCBIfam" id="TIGR01733">
    <property type="entry name" value="AA-adenyl-dom"/>
    <property type="match status" value="6"/>
</dbReference>
<feature type="region of interest" description="Disordered" evidence="4">
    <location>
        <begin position="253"/>
        <end position="272"/>
    </location>
</feature>
<feature type="domain" description="Carrier" evidence="5">
    <location>
        <begin position="4253"/>
        <end position="4327"/>
    </location>
</feature>
<feature type="compositionally biased region" description="Basic and acidic residues" evidence="4">
    <location>
        <begin position="119"/>
        <end position="129"/>
    </location>
</feature>
<dbReference type="Proteomes" id="UP001403094">
    <property type="component" value="Unassembled WGS sequence"/>
</dbReference>
<dbReference type="Pfam" id="PF13193">
    <property type="entry name" value="AMP-binding_C"/>
    <property type="match status" value="6"/>
</dbReference>
<dbReference type="Pfam" id="PF00668">
    <property type="entry name" value="Condensation"/>
    <property type="match status" value="6"/>
</dbReference>
<dbReference type="EMBL" id="BAAANQ010000002">
    <property type="protein sequence ID" value="GAA2044762.1"/>
    <property type="molecule type" value="Genomic_DNA"/>
</dbReference>
<dbReference type="PROSITE" id="PS00455">
    <property type="entry name" value="AMP_BINDING"/>
    <property type="match status" value="6"/>
</dbReference>
<dbReference type="InterPro" id="IPR020802">
    <property type="entry name" value="TesA-like"/>
</dbReference>
<feature type="region of interest" description="Disordered" evidence="4">
    <location>
        <begin position="2404"/>
        <end position="2423"/>
    </location>
</feature>
<dbReference type="CDD" id="cd17643">
    <property type="entry name" value="A_NRPS_Cytc1-like"/>
    <property type="match status" value="2"/>
</dbReference>
<feature type="region of interest" description="Disordered" evidence="4">
    <location>
        <begin position="108"/>
        <end position="129"/>
    </location>
</feature>
<dbReference type="InterPro" id="IPR020806">
    <property type="entry name" value="PKS_PP-bd"/>
</dbReference>
<gene>
    <name evidence="6" type="ORF">GCM10009757_10620</name>
</gene>
<dbReference type="SMART" id="SM00824">
    <property type="entry name" value="PKS_TE"/>
    <property type="match status" value="1"/>
</dbReference>
<dbReference type="InterPro" id="IPR045851">
    <property type="entry name" value="AMP-bd_C_sf"/>
</dbReference>
<dbReference type="Gene3D" id="3.40.50.1820">
    <property type="entry name" value="alpha/beta hydrolase"/>
    <property type="match status" value="1"/>
</dbReference>
<comment type="caution">
    <text evidence="6">The sequence shown here is derived from an EMBL/GenBank/DDBJ whole genome shotgun (WGS) entry which is preliminary data.</text>
</comment>
<dbReference type="InterPro" id="IPR010071">
    <property type="entry name" value="AA_adenyl_dom"/>
</dbReference>
<dbReference type="InterPro" id="IPR029058">
    <property type="entry name" value="AB_hydrolase_fold"/>
</dbReference>
<feature type="compositionally biased region" description="Basic and acidic residues" evidence="4">
    <location>
        <begin position="257"/>
        <end position="267"/>
    </location>
</feature>
<dbReference type="InterPro" id="IPR001242">
    <property type="entry name" value="Condensation_dom"/>
</dbReference>
<dbReference type="Gene3D" id="1.10.1200.10">
    <property type="entry name" value="ACP-like"/>
    <property type="match status" value="6"/>
</dbReference>
<sequence>MDNGIRRPENAPAHSSRTLRPRPADRGPLSFGQQRLWFLDRWLSGRPVYNVPVTLRFTGPLPADAEDRLLTALHTVAAGQDVLFTVIEEDAAGEPRQRVLADRRVPGRRVDLSPGGAGGDREAGGDGGDAGRLRARAEALVKAEAVAPFDLAAGPMLRFVLLRLADDELWLHLTFHHIACDGWSVEVFQRQLLAAWERDGAAEDAGVQGAPRVQFADYALWQREAVAGPRAEAALGAWEKALDGAPEVLDLGTGKPRPAELSHRGRTESFPLTGAGVPPAALETFAAEHNATLYMVLLASFQTLVARHSGGGDIVLGSPVAGRGLPQLNELIGFFADSLVIRTDLSDDPSFRSLVGRARSGVLDALGRSRVPFDVAVQRLRPERSLSHTPVVQVVFALHEEEPEVSLPGGVEVRRTMVPTDTAKFDLTWSVYRGAGGLRLEVEYATDLFDAADVAVLVGHWQSLLEHAVREPDLPVSRLELMPAGERELVGSWSGGGRTCVSGLLHERVAERAAETPDAIAVVCGDDRLTYRQLDGRANALAHELRDRGVGPEIPVGLLIDRSAEAVIAALGVLKAGGVYVPLDTTFPGERLRHMLTETGAPLVLTHGTTPPAGPWTTLDLAAVAGTRPAVADPPRLGPVSPDQACYVIFTSGSTGRPKGTTVTHRNVTRLFTAAETAITPRREDVWSQFHSLAFDFSVWEVWGPLTTGARLVIVPHDTARDTHAFHALLAREEVSVLSQTPTAFRQLETVDAERGTALSLRAVVFGGEQLHQPSVRAWADRHGYRSPALINMYGITETTVHVTHHRIGPGDLGHSTAPIGPALPDLTVRVLDRHGLPVPIGVTGELYVGGPGVARGYTGQPALTADRFIPDPYGPAGARLYRTGDLGYWTPDGTLHHRGRADQQIKVRGHRLEPAEIEAALHQHPDIAQAHITHTHPDSLTAYLTTTHQQPPNTTALRAWLTTQLPPYAIPHHFIHLPRLPLTPQGKIDTRSLPAPDQERPQLGPAYAAPQGPVEEVLAGVWGEVLGVRRVGRDDSFFDLGGDSIRAIQVLGRARSGGVSFALQDLFRHPTPAGLAAVSSVTGESGDADGEPPAGPEPFSLLSPEDRDKLPDGLVDAYPMAELQVGMVYEMEFDPDRRPYHNVDSLRIIGPFDEAVFRDAVARVVARHPILRTSFDLSGYSEPLQLVHPHAEMPFTVVDVRELDEAAQEEVIGGYVRAERAHRFDHTQPLLLRFGLHRLADEAFQWTITEHHAIFDGWSLHSTLSEITSLYQELLAGGDPRLEPPTSTYRDFIAAEKAAMASRESEEFWRERVGDRPDCRLPRRPAGAPSVPAGETMPDEWRVHNEAEGYGSVETLLPQEVCDGLQEVARRCGVPFKAVALAAHLRAISVLTGGTDLLVGLTANGRLEETDGTEARGLYLNTVPFRLRLPSGSWADLVRAVFATERDLLPHRRYPLGALQRGLGGGPLFEVNFVYNHFHVLGKAFGADRIRIEDGKIDSFSTERAEPTNFPLNVGVIRNPYSSRLLLGLDYHPDVLTQEQVLLLRDVYVRVMRAMVADPEAPHGQARLVGDAELAVIGSWQGPRVEVPGVLVHEMVAARAADTPDAVAVVAGKQQLTYAELDVRANRLAHRLRDLGVRPDVCVALCAERSTEMIIGLLGILKAGGTYVPLDPDFPTGRLEYMLQQVAAPLVLTTERVAGRVPDGPWRTVELERPQPAGPERDAAPVSGVGPDHGCYVIFTSGSTGKPKGVLTRHRNVTELLHGAPFLTLNGADTLVQLAPLPFDNSTFEVWAPLVGGARLVMAPPISYGPSDIARWVQEYDVTVLHATASLFTLLVDHEPATFDRLRRFLTGSETVSPQHARRILDRCPELELVNCWGPTETTTFSVCGTYTRDTLPDGPLPLGSPLANTEVHVLDEAGLPTPIGTPGELYVSGPCLARGYLNNPTLTAERFLPHPHHPGRRLYRTGDRGRWAPNGTVEFLGRVDHMIKIRGYRIELGEVETALRAHPQVRECVVVARQDGTGPAALVGYLVPHDPAPTRGELRAWLGERLPGYMVPRQFVFLDALPLTSRAKVDRRALPAPDGERPDLVQEFDPPQGPVETQLAAIWQHVLGIDRIGRHDNFFDLGGDSIRSIQILGQARTAGLSFALQEVARRPTLAELAGAVTREVHDTGAATAPRHAPFDLLPPEDRATLPDGLVDAYPMAQLQIGMVYEQERDRERAPYHNVHSVRLSGPFDEAAFRAALAAVVARHPVLRTSFDLSGCSVPVQRVHAEAVTPLTVTDLRGLDDAGRPAALAAHVDRERSRPLDISEAPLWRMAVHLLPGDAFQWTITEHHAILDGWSLASTLTEITTAYRALLTGRHRPAEPPRSTFRDFVAAERAALTSPESRAYWHHLLADRPDTRLPTAGLPGTAGGEAETHQHDEAQGYGALSTVLPADLLGRLDRLARRSGIPVKSVVLAAHLRVLSLLTGSTDVISGLTAHGRLEEADATEARGLFLNTLPFRMRLPGGSWADLARAVFVREQDAQPHRRYPMATLQRELGGDPLFEVSFVYNHFHQLAAATAGPEMSLTAAEADVRGGMARTHFPLVVAVSRGLETEGLRLEFEYDARRLTRERVRALRDAYARVLTTMVADPEAPHREARLVGEAEPAVIGSWQGPRVEVPEVLVHEMVAARAADTPDAVAVVAGKQQLTYAELDVRANRLAHRLRDLGVRPDVCVALCAERSTEMIIGLLGILKAGGTYVPLDPDFPTGRLDGMLRECGAGVVLATDTMRERVPAGPWAVLPLTAPADEPGDPLRDAAPVSGVGPDHGCYIVFTSGSTGKPKGVVTRHRNVTELLHGGPSMVLRPADVLLQIAPASFDVATFEVWAPLVGGARLVMAPPISYGPSDIARWVQEYDVTVLHATASLFTLLVDHEPATFDRLRRFLTGSETVSPQHARRILDRCPGLELVNCWGPTETTTFSVCGTYTRDTLPDGPLPLGSPLANTEVHVLDEAGLPTPIGTPGELYVSGPCLARGYLNNPTLTAERFLPHPQHPGRRLYRTGDRGRWAPNGSVEFLGRVDHMIKIRGYRIELGEIEAVLREQPDVRACVVTARSAEGTPGIVTDLVAYVVPRPGAAVPADLLRAWLSARLPGYMVPQRFVTLDALPLTPNAKVDRAALPEPTAERPTLGQAFDPPQGPVETQLAAIWKDVLGIDRVGRHDNFFDLGGDSIRSIQVLGHARDGGVAFALQDLLDHPTPAALAAAATREPQENTAVQPTEPFSLLSAADRALLPGGLADAYPMAELQTGMVYEQERSPGRNPYHNVETLRLTRPFDEAAFRAALAAVVARHPVLRTSFDLNRFSEPVQLVHAQAETPLTVTDLRGLDTAGQEAALAELVREQQRETLPLDRAPLWRMAVHLLTDDAFQWTITEHHAILDGWSLASTVAEIGAGYRARQAGQELRPEPPRSTFRDFVAAERAALASPDSEVFWRDLLADRPDPELPRVAAAGLPAAAVRQVPGERHRSDAAAGRGALETPVAPELTAALEAFARGAGVPFKSVLLAAHLRVLGVAGGTTDVVTGLSSNGRLEEADATEARGLFLNTLPFRMRLPGGSWGDLARAVHAAERAMLPHRRYPMAAIRRKLGGGPLFAAGFVHHHFHQLDGAPSAAGAAEQPVARAGWTTFPLLVSLSREPGAAGLRLVLEYDATELTAEQTGWLREAHLRALESMAADPEAPYGAVSLLPAGERELVGSWSGDGQTCASGLLHERVAERAAETPDAIAVVSGDDHLTYRELDGRANALAHELRDRGIGPEIPVGLLIDRSAEAVIAALGVLKAGGVYVPLDTTFPGERLRHMLTETGAPLVLTHGTTPPAGPWTTLDLADCRESADTGPEVTTDPENACYVIFTSGSTGKPKGTTVTHRNVTRLFTAAETAITPRREDVWSQFHSLAFDFSVWEIWGPLTTGARLVIVPHDTARDTHAFHALVRAAGVTVLSQTPTAFRAFEEVDAAGGGNPSPLRAVVFGGEPLHQPSVRAWADRHGYHSPALINMYGITETTVHVTHHRLTAEDLAGSTPPVGRGLPDLRLYVLGPDGLPAPIGVTGELYVGGAGVARGYTGQPALTADRFVPDPYGPAGARLYRTGDLGYWTPDGTLHHRGRADQQIKVRGHRLEPAEIEAALHQHPDIAQAYVTHTHPDSLTAYLTTTSQQPPNTSALRAWLAAVLPEFAIPHHYVHLPRLPLTSQGKIDTRSLPAPDRERPELAVGYEEPLPGREAALAAVWRGVLGTERIGRHDSFFDLGGDSIRAIRLLGRAREAGLRFGMPDLLERPTVARLAEVTEVAAPTDVQEQADDGAFTLLSPEDRDRLPDGLADAYPMAELQVGMVYEMESDPDRLPYLNVETLRLPGEFDEAAFRQAVGLAVARHPALRTSFDLTGYSEPVQLVHHAVEVPLTVTDLRELDEAGRRAALVAYIEGERQRRFVLESAPLCRMAVHVLGDAAFQWTITEHHAVLDGWSLASTLTEIHTHYRELRAGRVPRPVPPRSRYRDFVAAERAALASPVHREFWHRLLADRPGARLPRRTAGLSPVPLGEHVVGESHERDAAAGHGVLSTPLPAAVSAGLDAVARRCGVPFKSVVLAAHLRAISVLTGSTDLLVGLTANGRLEEPDGEEARGLFLNTVPFRLRLPSGSWADLVRAVFAAERELLPHRRYPMAALRRELGSGSLFDATFTYNHFHQFGALAEEVADSEAAEQDVAGTGRTDFVLGVTVSRDTGSDGLRLELEYDARRLTADQVTVVRDYHLRALRAMAAEPDAPHGEAVLLGAAERELLAAWSGAEAGRADAPVPVPALLRDRALRDPEAVALEDGARRVTYAELEADSARLARRLRRAGVGRGDLVGICLPAGRGAVTAVWAVWRAGAAFVPLDPELPAGRLRVMARDAGPVVLVAEGAGTGVAGPVPEGFPVLRWDGPEGDGGATAGLREDVAVTGRDLAYVMYTSGTSGAPKGVAVEHGSLAHYATALLLPRLRAVAPDGERLRVALGTSAFLSDFFLEQVLALLDGHTLLVLPGAEGRDPRRLVALAQDAGRAAGVVGATTAQVQLLVEAGLLDAPHPPRLVTLGGEACPPDLWAELSVRPGTVVLNTYGPTEATVDVTAVRVTEHPVPVIGRPLGGVRVRVLDAALREVPPGGTGELFLAGPAVARGYRGRPRLTADVFVPDPWGPPGARMYRTGDLVRFTAGGLLEFAGRVDEQLKISGQRVEPAEIEALLRSHPAVAAAAVTAHRDGAAPGARTTLVAHVVPAGAGTAGAEVDGGALTAFLADRLPAPAVPAVVRTVPALPLTPGGKLDRAALRRAAGTPETARLRGGPPVTRTQRRVAAVWCEVLGLPEVGIEDDFVALGGHSLLAVRLVMRLGTEFGVRVRLHEVFERPTVAAMARRLDEQAGEAGAAGAEGTAGGRIVRAARTPGEPLPASYAQERLWFLWQLAPDSATYHVTWAREVEGPLDVARLGAAVDALIGRFEALRTTVDTDADGAVVQRIGPPWRCGLAAEECPPGEVAGRLDALVAEPFDLTRGPLLRVRVWRTGPGRHTLAFVAHHVALDAWSLEVFERELWARYRAGGAAEAAGLPEPAADHADYADYARWQREVLAERGGAEREYWTRALAGAVPTVPEPDRPVPERPGSAGDRREARVPAEAVEWLTELRRSTGSTAFMALLAVYVLHVARHAGSRDVTVGTPVSGRSHPDTAPMVGFFVNTLALRVRIDPEADFAAHLARVRAVVLEAFAHQELPFEQVVRAVRPEREAGGNPLFRTMFTHVPAAARADAGAPPELRLTDRLLPPGGAHFDLSLEVTEEAAGGLGLALAFRPELYDGVSAERLLESFAGLLAELGRRPGAPLREVLAADEAERGRLAAWQGPVAEVPARPVQVSLAERAARTPGAVAVRDAAGELSFAGFAAAVDGLARRLVRAGVRRGDVVGVRLRPGRSALVAIWAVWRAGAAFVVLDPQLPAARQRLMAEEAEPVLVLAGPDGGGPLPEGVPILEVGAETGPVRDGDAGPVVFPAVGPRDLAAVLYTSGSTGRPKGVLIEHGGLANFAERTLLPRLRAAGGGRALRMAAGTSAFVSDFFLAQILALLDGHPLTLLSAAERRDPRLLVERAQRRATAVDTLDMTTAQVQLLVEAGLLEAPYPPRVIVLGGEACPPDLWAALRDDPRVTAFNAYGPSETTVEATYAAFGGRPLPVIGRPDANTVVRVLDAAGDPVPPGTVGEIHIGGAGVGRGYLRDPALTADRYVPDPWGPPGSRLYRSGDLGRYTADGLLEFRGRTDGQVKITGQRVEPAEVEAALRAHPGVSTAVVTAHQHGAGTRPRLVAHVVPAGERLPEPGELRRHLARLLPEAAIPTDVVRIDALPRTASGKLDRAALPTPGAADGGPADGRTPRTATERRLAGVWAEVLGRPAVGVHEDFFALGGHSLLAVRLAERLRERFGVRVPLARLYGAPTVAAQAAYLDGAGAGSDRVVPLGGTPGAVPLVLAHPLGGTLFGYRELVAELAGEFEVLGLQGDPSSGAAPGELGALAAGYARELAPLLAGRGPVVVAGWSAGGAIAHEVAVRLRESGVPVARLVVIDAEPGRAPGAPAAADGADGGRPGLTVSRLEELRAAVLREGPGALLADAASGRAGAVLATLGVDAAALAELDGPTTATLLAYWRDLLAALGRWRPARFAGETRLVLSLADDPAERERAAAGWRELTGSLTVAYTAGDHFQMLRRPHVGAVADAVRDRTEPRGA</sequence>
<evidence type="ECO:0000256" key="4">
    <source>
        <dbReference type="SAM" id="MobiDB-lite"/>
    </source>
</evidence>
<dbReference type="PANTHER" id="PTHR45527">
    <property type="entry name" value="NONRIBOSOMAL PEPTIDE SYNTHETASE"/>
    <property type="match status" value="1"/>
</dbReference>
<dbReference type="InterPro" id="IPR001031">
    <property type="entry name" value="Thioesterase"/>
</dbReference>
<evidence type="ECO:0000313" key="6">
    <source>
        <dbReference type="EMBL" id="GAA2044762.1"/>
    </source>
</evidence>
<dbReference type="CDD" id="cd05930">
    <property type="entry name" value="A_NRPS"/>
    <property type="match status" value="2"/>
</dbReference>
<dbReference type="InterPro" id="IPR023213">
    <property type="entry name" value="CAT-like_dom_sf"/>
</dbReference>
<dbReference type="InterPro" id="IPR006162">
    <property type="entry name" value="Ppantetheine_attach_site"/>
</dbReference>
<comment type="cofactor">
    <cofactor evidence="1">
        <name>pantetheine 4'-phosphate</name>
        <dbReference type="ChEBI" id="CHEBI:47942"/>
    </cofactor>
</comment>
<dbReference type="Gene3D" id="3.40.50.980">
    <property type="match status" value="6"/>
</dbReference>
<evidence type="ECO:0000259" key="5">
    <source>
        <dbReference type="PROSITE" id="PS50075"/>
    </source>
</evidence>
<dbReference type="Gene3D" id="3.30.300.30">
    <property type="match status" value="6"/>
</dbReference>
<dbReference type="InterPro" id="IPR042099">
    <property type="entry name" value="ANL_N_sf"/>
</dbReference>
<dbReference type="Gene3D" id="3.30.559.10">
    <property type="entry name" value="Chloramphenicol acetyltransferase-like domain"/>
    <property type="match status" value="6"/>
</dbReference>
<accession>A0ABN2UZ51</accession>
<dbReference type="Gene3D" id="2.30.38.10">
    <property type="entry name" value="Luciferase, Domain 3"/>
    <property type="match status" value="3"/>
</dbReference>
<feature type="domain" description="Carrier" evidence="5">
    <location>
        <begin position="3179"/>
        <end position="3253"/>
    </location>
</feature>
<dbReference type="SUPFAM" id="SSF53474">
    <property type="entry name" value="alpha/beta-Hydrolases"/>
    <property type="match status" value="1"/>
</dbReference>
<feature type="domain" description="Carrier" evidence="5">
    <location>
        <begin position="1010"/>
        <end position="1084"/>
    </location>
</feature>
<dbReference type="Pfam" id="PF00501">
    <property type="entry name" value="AMP-binding"/>
    <property type="match status" value="6"/>
</dbReference>
<dbReference type="SUPFAM" id="SSF56801">
    <property type="entry name" value="Acetyl-CoA synthetase-like"/>
    <property type="match status" value="6"/>
</dbReference>
<dbReference type="InterPro" id="IPR020845">
    <property type="entry name" value="AMP-binding_CS"/>
</dbReference>
<dbReference type="RefSeq" id="WP_346069682.1">
    <property type="nucleotide sequence ID" value="NZ_BAAANQ010000002.1"/>
</dbReference>
<dbReference type="InterPro" id="IPR036736">
    <property type="entry name" value="ACP-like_sf"/>
</dbReference>
<evidence type="ECO:0000313" key="7">
    <source>
        <dbReference type="Proteomes" id="UP001403094"/>
    </source>
</evidence>
<reference evidence="6 7" key="1">
    <citation type="journal article" date="2019" name="Int. J. Syst. Evol. Microbiol.">
        <title>The Global Catalogue of Microorganisms (GCM) 10K type strain sequencing project: providing services to taxonomists for standard genome sequencing and annotation.</title>
        <authorList>
            <consortium name="The Broad Institute Genomics Platform"/>
            <consortium name="The Broad Institute Genome Sequencing Center for Infectious Disease"/>
            <person name="Wu L."/>
            <person name="Ma J."/>
        </authorList>
    </citation>
    <scope>NUCLEOTIDE SEQUENCE [LARGE SCALE GENOMIC DNA]</scope>
    <source>
        <strain evidence="6 7">JCM 14549</strain>
    </source>
</reference>
<feature type="domain" description="Carrier" evidence="5">
    <location>
        <begin position="2096"/>
        <end position="2170"/>
    </location>
</feature>
<dbReference type="InterPro" id="IPR000873">
    <property type="entry name" value="AMP-dep_synth/lig_dom"/>
</dbReference>
<dbReference type="Pfam" id="PF00550">
    <property type="entry name" value="PP-binding"/>
    <property type="match status" value="6"/>
</dbReference>
<keyword evidence="7" id="KW-1185">Reference proteome</keyword>
<dbReference type="InterPro" id="IPR009081">
    <property type="entry name" value="PP-bd_ACP"/>
</dbReference>
<proteinExistence type="predicted"/>
<keyword evidence="2" id="KW-0596">Phosphopantetheine</keyword>
<feature type="region of interest" description="Disordered" evidence="4">
    <location>
        <begin position="1081"/>
        <end position="1107"/>
    </location>
</feature>